<name>A0A1F5SJH7_9BACT</name>
<evidence type="ECO:0000259" key="2">
    <source>
        <dbReference type="Pfam" id="PF13660"/>
    </source>
</evidence>
<organism evidence="3 4">
    <name type="scientific">Candidatus Falkowbacteria bacterium RIFOXYA2_FULL_47_19</name>
    <dbReference type="NCBI Taxonomy" id="1797994"/>
    <lineage>
        <taxon>Bacteria</taxon>
        <taxon>Candidatus Falkowiibacteriota</taxon>
    </lineage>
</organism>
<dbReference type="InterPro" id="IPR025286">
    <property type="entry name" value="MOFRL_assoc_dom"/>
</dbReference>
<dbReference type="InterPro" id="IPR038614">
    <property type="entry name" value="GK_N_sf"/>
</dbReference>
<evidence type="ECO:0000313" key="3">
    <source>
        <dbReference type="EMBL" id="OGF26867.1"/>
    </source>
</evidence>
<dbReference type="PANTHER" id="PTHR12227">
    <property type="entry name" value="GLYCERATE KINASE"/>
    <property type="match status" value="1"/>
</dbReference>
<dbReference type="GO" id="GO:0008887">
    <property type="term" value="F:glycerate kinase activity"/>
    <property type="evidence" value="ECO:0007669"/>
    <property type="project" value="InterPro"/>
</dbReference>
<dbReference type="InterPro" id="IPR037035">
    <property type="entry name" value="GK-like_C_sf"/>
</dbReference>
<dbReference type="Gene3D" id="3.40.50.10180">
    <property type="entry name" value="Glycerate kinase, MOFRL-like N-terminal domain"/>
    <property type="match status" value="1"/>
</dbReference>
<dbReference type="AlphaFoldDB" id="A0A1F5SJH7"/>
<dbReference type="Gene3D" id="3.40.1480.10">
    <property type="entry name" value="MOFRL domain"/>
    <property type="match status" value="1"/>
</dbReference>
<feature type="domain" description="MOFRL-associated" evidence="2">
    <location>
        <begin position="28"/>
        <end position="266"/>
    </location>
</feature>
<feature type="domain" description="MOFRL" evidence="1">
    <location>
        <begin position="342"/>
        <end position="449"/>
    </location>
</feature>
<dbReference type="EMBL" id="MFGB01000013">
    <property type="protein sequence ID" value="OGF26867.1"/>
    <property type="molecule type" value="Genomic_DNA"/>
</dbReference>
<evidence type="ECO:0000259" key="1">
    <source>
        <dbReference type="Pfam" id="PF05161"/>
    </source>
</evidence>
<dbReference type="Pfam" id="PF13660">
    <property type="entry name" value="DUF4147"/>
    <property type="match status" value="1"/>
</dbReference>
<dbReference type="SUPFAM" id="SSF82544">
    <property type="entry name" value="GckA/TtuD-like"/>
    <property type="match status" value="1"/>
</dbReference>
<comment type="caution">
    <text evidence="3">The sequence shown here is derived from an EMBL/GenBank/DDBJ whole genome shotgun (WGS) entry which is preliminary data.</text>
</comment>
<dbReference type="InterPro" id="IPR039760">
    <property type="entry name" value="MOFRL_protein"/>
</dbReference>
<accession>A0A1F5SJH7</accession>
<proteinExistence type="predicted"/>
<evidence type="ECO:0000313" key="4">
    <source>
        <dbReference type="Proteomes" id="UP000178367"/>
    </source>
</evidence>
<sequence length="455" mass="48701">MRIFKDTNKTGLKNTDKLATSTRRKAVLKLISAGFERADAGGLMKAAVGYSREFNSLKAQNSTYDLIKGRIFVIGGGKAAGRMAMALEEIIGPENITAGGVVGIDTGYKTEKIKIFKGGHPIPNEGGISAVRRIMSLKKKYDIGEEDLVICLLSGGASALLPCPVDSIRLKDKQKTTDLLLRSGADIGEINTVRKHLSQIKGGGLGRFFYPAPVVSIVISDVAGNDPAVIASGPTVPDPTTFKDAYGVMRKYGLYDKIPRRVSTYLLRGLEGRADETPKELGNCTYHVIGDNAIILEAMARAAKSSGFTPKIITPEFSGDPEATAIRLAREIMSGKYTGYDVLLAGGETTLKLPDKHGRGGRNRHLAAVFSVAMEEYRGLWAAAFVSTDGIDYLSNAAGAIVDDGTLGIVRSKKTDIVSYIKKFDTDNLFKRIGNSLVVTGPTGTNVGDIFVCVL</sequence>
<evidence type="ECO:0008006" key="5">
    <source>
        <dbReference type="Google" id="ProtNLM"/>
    </source>
</evidence>
<dbReference type="STRING" id="1797994.A2227_06300"/>
<dbReference type="PANTHER" id="PTHR12227:SF0">
    <property type="entry name" value="GLYCERATE KINASE"/>
    <property type="match status" value="1"/>
</dbReference>
<dbReference type="GO" id="GO:0005737">
    <property type="term" value="C:cytoplasm"/>
    <property type="evidence" value="ECO:0007669"/>
    <property type="project" value="TreeGrafter"/>
</dbReference>
<dbReference type="InterPro" id="IPR007835">
    <property type="entry name" value="MOFRL"/>
</dbReference>
<reference evidence="3 4" key="1">
    <citation type="journal article" date="2016" name="Nat. Commun.">
        <title>Thousands of microbial genomes shed light on interconnected biogeochemical processes in an aquifer system.</title>
        <authorList>
            <person name="Anantharaman K."/>
            <person name="Brown C.T."/>
            <person name="Hug L.A."/>
            <person name="Sharon I."/>
            <person name="Castelle C.J."/>
            <person name="Probst A.J."/>
            <person name="Thomas B.C."/>
            <person name="Singh A."/>
            <person name="Wilkins M.J."/>
            <person name="Karaoz U."/>
            <person name="Brodie E.L."/>
            <person name="Williams K.H."/>
            <person name="Hubbard S.S."/>
            <person name="Banfield J.F."/>
        </authorList>
    </citation>
    <scope>NUCLEOTIDE SEQUENCE [LARGE SCALE GENOMIC DNA]</scope>
</reference>
<protein>
    <recommendedName>
        <fullName evidence="5">Glycerate kinase</fullName>
    </recommendedName>
</protein>
<dbReference type="Proteomes" id="UP000178367">
    <property type="component" value="Unassembled WGS sequence"/>
</dbReference>
<gene>
    <name evidence="3" type="ORF">A2227_06300</name>
</gene>
<dbReference type="Pfam" id="PF05161">
    <property type="entry name" value="MOFRL"/>
    <property type="match status" value="1"/>
</dbReference>